<evidence type="ECO:0000313" key="4">
    <source>
        <dbReference type="Proteomes" id="UP000727654"/>
    </source>
</evidence>
<dbReference type="Pfam" id="PF18288">
    <property type="entry name" value="FAA_hydro_N_2"/>
    <property type="match status" value="1"/>
</dbReference>
<keyword evidence="4" id="KW-1185">Reference proteome</keyword>
<dbReference type="Gene3D" id="3.90.850.10">
    <property type="entry name" value="Fumarylacetoacetase-like, C-terminal domain"/>
    <property type="match status" value="1"/>
</dbReference>
<organism evidence="3 4">
    <name type="scientific">Cupriavidus laharis</name>
    <dbReference type="NCBI Taxonomy" id="151654"/>
    <lineage>
        <taxon>Bacteria</taxon>
        <taxon>Pseudomonadati</taxon>
        <taxon>Pseudomonadota</taxon>
        <taxon>Betaproteobacteria</taxon>
        <taxon>Burkholderiales</taxon>
        <taxon>Burkholderiaceae</taxon>
        <taxon>Cupriavidus</taxon>
    </lineage>
</organism>
<evidence type="ECO:0000313" key="3">
    <source>
        <dbReference type="EMBL" id="CAG9183827.1"/>
    </source>
</evidence>
<evidence type="ECO:0000259" key="2">
    <source>
        <dbReference type="Pfam" id="PF18288"/>
    </source>
</evidence>
<dbReference type="EMBL" id="CAJZAI010000021">
    <property type="protein sequence ID" value="CAG9183827.1"/>
    <property type="molecule type" value="Genomic_DNA"/>
</dbReference>
<dbReference type="InterPro" id="IPR041072">
    <property type="entry name" value="FAA_hydro_N"/>
</dbReference>
<dbReference type="Proteomes" id="UP000727654">
    <property type="component" value="Unassembled WGS sequence"/>
</dbReference>
<name>A0ABN7ZCY9_9BURK</name>
<sequence length="328" mass="35160">MKLASLRDRGPDGRLIVVDRTAVRGLEVPHIAPTLQAALDSWAEVAPRLEEIYAELNNGAGFTIDPSKFIAPLPRAYQFLDGSAYSEHMSVIRQARGAQLPDGYADIPVIYQGTGAPMMGPRDPIVMPNPDDLDLDFEAELVVITDAVPLGVSAQQAEHHIRLVGLLNDVSIRAFVPTEVARGMGLIHSKPLNAMAPILVTPDELGTAWTNAKASGRYKCEVNGVRVGELDPGADLMFSYAELLAYAARTRPLAAGTVVGAGAIANRDRANGCGCLAELRARQRLDGASELSPYLREGDRVTLEMFDASGKSVFGAIEQTVVTQAAFR</sequence>
<dbReference type="InterPro" id="IPR011234">
    <property type="entry name" value="Fumarylacetoacetase-like_C"/>
</dbReference>
<proteinExistence type="predicted"/>
<evidence type="ECO:0008006" key="5">
    <source>
        <dbReference type="Google" id="ProtNLM"/>
    </source>
</evidence>
<dbReference type="PANTHER" id="PTHR43211">
    <property type="entry name" value="FUMARYLACETOACETATE HYDROLASE"/>
    <property type="match status" value="1"/>
</dbReference>
<comment type="caution">
    <text evidence="3">The sequence shown here is derived from an EMBL/GenBank/DDBJ whole genome shotgun (WGS) entry which is preliminary data.</text>
</comment>
<feature type="domain" description="Fumarylacetoacetase N-terminal" evidence="2">
    <location>
        <begin position="1"/>
        <end position="75"/>
    </location>
</feature>
<evidence type="ECO:0000259" key="1">
    <source>
        <dbReference type="Pfam" id="PF01557"/>
    </source>
</evidence>
<gene>
    <name evidence="3" type="ORF">LMG23992_05096</name>
</gene>
<feature type="domain" description="Fumarylacetoacetase-like C-terminal" evidence="1">
    <location>
        <begin position="81"/>
        <end position="322"/>
    </location>
</feature>
<reference evidence="3 4" key="1">
    <citation type="submission" date="2021-08" db="EMBL/GenBank/DDBJ databases">
        <authorList>
            <person name="Peeters C."/>
        </authorList>
    </citation>
    <scope>NUCLEOTIDE SEQUENCE [LARGE SCALE GENOMIC DNA]</scope>
    <source>
        <strain evidence="3 4">LMG 23992</strain>
    </source>
</reference>
<dbReference type="RefSeq" id="WP_224082540.1">
    <property type="nucleotide sequence ID" value="NZ_CAJZAI010000021.1"/>
</dbReference>
<protein>
    <recommendedName>
        <fullName evidence="5">FAA hydrolase family protein</fullName>
    </recommendedName>
</protein>
<dbReference type="SUPFAM" id="SSF56529">
    <property type="entry name" value="FAH"/>
    <property type="match status" value="1"/>
</dbReference>
<dbReference type="Pfam" id="PF01557">
    <property type="entry name" value="FAA_hydrolase"/>
    <property type="match status" value="1"/>
</dbReference>
<dbReference type="InterPro" id="IPR036663">
    <property type="entry name" value="Fumarylacetoacetase_C_sf"/>
</dbReference>
<accession>A0ABN7ZCY9</accession>
<dbReference type="PANTHER" id="PTHR43211:SF1">
    <property type="entry name" value="BLL6422 PROTEIN"/>
    <property type="match status" value="1"/>
</dbReference>